<dbReference type="PROSITE" id="PS00028">
    <property type="entry name" value="ZINC_FINGER_C2H2_1"/>
    <property type="match status" value="4"/>
</dbReference>
<keyword evidence="9" id="KW-0539">Nucleus</keyword>
<dbReference type="InterPro" id="IPR036236">
    <property type="entry name" value="Znf_C2H2_sf"/>
</dbReference>
<reference evidence="13" key="1">
    <citation type="submission" date="2025-08" db="UniProtKB">
        <authorList>
            <consortium name="Ensembl"/>
        </authorList>
    </citation>
    <scope>IDENTIFICATION</scope>
</reference>
<dbReference type="PROSITE" id="PS50157">
    <property type="entry name" value="ZINC_FINGER_C2H2_2"/>
    <property type="match status" value="4"/>
</dbReference>
<feature type="domain" description="C2H2-type" evidence="12">
    <location>
        <begin position="295"/>
        <end position="322"/>
    </location>
</feature>
<accession>A0A3Q2Z0H3</accession>
<keyword evidence="2" id="KW-0479">Metal-binding</keyword>
<dbReference type="Proteomes" id="UP000264820">
    <property type="component" value="Unplaced"/>
</dbReference>
<evidence type="ECO:0000256" key="2">
    <source>
        <dbReference type="ARBA" id="ARBA00022723"/>
    </source>
</evidence>
<organism evidence="13 14">
    <name type="scientific">Hippocampus comes</name>
    <name type="common">Tiger tail seahorse</name>
    <dbReference type="NCBI Taxonomy" id="109280"/>
    <lineage>
        <taxon>Eukaryota</taxon>
        <taxon>Metazoa</taxon>
        <taxon>Chordata</taxon>
        <taxon>Craniata</taxon>
        <taxon>Vertebrata</taxon>
        <taxon>Euteleostomi</taxon>
        <taxon>Actinopterygii</taxon>
        <taxon>Neopterygii</taxon>
        <taxon>Teleostei</taxon>
        <taxon>Neoteleostei</taxon>
        <taxon>Acanthomorphata</taxon>
        <taxon>Syngnathiaria</taxon>
        <taxon>Syngnathiformes</taxon>
        <taxon>Syngnathoidei</taxon>
        <taxon>Syngnathidae</taxon>
        <taxon>Hippocampus</taxon>
    </lineage>
</organism>
<keyword evidence="14" id="KW-1185">Reference proteome</keyword>
<dbReference type="AlphaFoldDB" id="A0A3Q2Z0H3"/>
<evidence type="ECO:0000256" key="6">
    <source>
        <dbReference type="ARBA" id="ARBA00023015"/>
    </source>
</evidence>
<evidence type="ECO:0000256" key="3">
    <source>
        <dbReference type="ARBA" id="ARBA00022737"/>
    </source>
</evidence>
<evidence type="ECO:0000256" key="11">
    <source>
        <dbReference type="SAM" id="MobiDB-lite"/>
    </source>
</evidence>
<keyword evidence="6" id="KW-0805">Transcription regulation</keyword>
<dbReference type="GO" id="GO:0005634">
    <property type="term" value="C:nucleus"/>
    <property type="evidence" value="ECO:0007669"/>
    <property type="project" value="UniProtKB-SubCell"/>
</dbReference>
<evidence type="ECO:0000256" key="9">
    <source>
        <dbReference type="ARBA" id="ARBA00023242"/>
    </source>
</evidence>
<dbReference type="SMART" id="SM00355">
    <property type="entry name" value="ZnF_C2H2"/>
    <property type="match status" value="4"/>
</dbReference>
<dbReference type="SUPFAM" id="SSF57667">
    <property type="entry name" value="beta-beta-alpha zinc fingers"/>
    <property type="match status" value="3"/>
</dbReference>
<evidence type="ECO:0000256" key="4">
    <source>
        <dbReference type="ARBA" id="ARBA00022771"/>
    </source>
</evidence>
<evidence type="ECO:0000313" key="13">
    <source>
        <dbReference type="Ensembl" id="ENSHCOP00000025030.1"/>
    </source>
</evidence>
<dbReference type="PANTHER" id="PTHR16515">
    <property type="entry name" value="PR DOMAIN ZINC FINGER PROTEIN"/>
    <property type="match status" value="1"/>
</dbReference>
<feature type="region of interest" description="Disordered" evidence="11">
    <location>
        <begin position="115"/>
        <end position="139"/>
    </location>
</feature>
<feature type="domain" description="C2H2-type" evidence="12">
    <location>
        <begin position="237"/>
        <end position="264"/>
    </location>
</feature>
<evidence type="ECO:0000256" key="5">
    <source>
        <dbReference type="ARBA" id="ARBA00022833"/>
    </source>
</evidence>
<dbReference type="GO" id="GO:0003677">
    <property type="term" value="F:DNA binding"/>
    <property type="evidence" value="ECO:0007669"/>
    <property type="project" value="UniProtKB-KW"/>
</dbReference>
<dbReference type="OMA" id="HINQADP"/>
<keyword evidence="7" id="KW-0238">DNA-binding</keyword>
<evidence type="ECO:0000256" key="8">
    <source>
        <dbReference type="ARBA" id="ARBA00023163"/>
    </source>
</evidence>
<feature type="domain" description="C2H2-type" evidence="12">
    <location>
        <begin position="209"/>
        <end position="236"/>
    </location>
</feature>
<name>A0A3Q2Z0H3_HIPCM</name>
<dbReference type="Pfam" id="PF00096">
    <property type="entry name" value="zf-C2H2"/>
    <property type="match status" value="3"/>
</dbReference>
<dbReference type="Gene3D" id="3.30.160.60">
    <property type="entry name" value="Classic Zinc Finger"/>
    <property type="match status" value="4"/>
</dbReference>
<dbReference type="FunFam" id="3.30.160.60:FF:000621">
    <property type="entry name" value="FLT3-interacting zinc finger 1"/>
    <property type="match status" value="1"/>
</dbReference>
<sequence length="337" mass="38742">MCKVRLLRTLVKQRLNVAVEEIFELFERTIAEYEEELCRTREENERQRELLHAVLDPCVELHKPDKQKMLKEAVPSEEPAEPPRMKEDGEQPQGLEEEADIHKAILTAVDIQREEDEARPSQLHHSQSEETSSACTTTEANGELCEDLLSEPDSLFAPISDTDDILSNLSDTDDSCRSPKRLKTKKKSKIDTTRGDDYKPFKNRTKGKFQCSECGKFWNNLSHLKTHMLTHTGEKPFACLVCGKRFSIKQNMKRHVAIHTGEKPHSCSICAKGFYQRFYLDRHMLRHSDERNRPYKCSVCAERFVHSRALNAHMKMHTAKKPSTSISTDEIGWSSGL</sequence>
<keyword evidence="8" id="KW-0804">Transcription</keyword>
<dbReference type="GeneTree" id="ENSGT01150000286959"/>
<evidence type="ECO:0000256" key="10">
    <source>
        <dbReference type="PROSITE-ProRule" id="PRU00042"/>
    </source>
</evidence>
<dbReference type="InterPro" id="IPR050331">
    <property type="entry name" value="Zinc_finger"/>
</dbReference>
<keyword evidence="3" id="KW-0677">Repeat</keyword>
<keyword evidence="5" id="KW-0862">Zinc</keyword>
<feature type="region of interest" description="Disordered" evidence="11">
    <location>
        <begin position="167"/>
        <end position="197"/>
    </location>
</feature>
<evidence type="ECO:0000259" key="12">
    <source>
        <dbReference type="PROSITE" id="PS50157"/>
    </source>
</evidence>
<feature type="region of interest" description="Disordered" evidence="11">
    <location>
        <begin position="66"/>
        <end position="96"/>
    </location>
</feature>
<evidence type="ECO:0000256" key="7">
    <source>
        <dbReference type="ARBA" id="ARBA00023125"/>
    </source>
</evidence>
<dbReference type="FunFam" id="3.30.160.60:FF:001228">
    <property type="entry name" value="Zinc finger protein 236"/>
    <property type="match status" value="1"/>
</dbReference>
<feature type="compositionally biased region" description="Basic residues" evidence="11">
    <location>
        <begin position="178"/>
        <end position="188"/>
    </location>
</feature>
<dbReference type="GO" id="GO:0008270">
    <property type="term" value="F:zinc ion binding"/>
    <property type="evidence" value="ECO:0007669"/>
    <property type="project" value="UniProtKB-KW"/>
</dbReference>
<dbReference type="GO" id="GO:0006357">
    <property type="term" value="P:regulation of transcription by RNA polymerase II"/>
    <property type="evidence" value="ECO:0007669"/>
    <property type="project" value="UniProtKB-ARBA"/>
</dbReference>
<proteinExistence type="predicted"/>
<keyword evidence="4 10" id="KW-0863">Zinc-finger</keyword>
<dbReference type="Ensembl" id="ENSHCOT00000018816.1">
    <property type="protein sequence ID" value="ENSHCOP00000025030.1"/>
    <property type="gene ID" value="ENSHCOG00000014861.1"/>
</dbReference>
<reference evidence="13" key="2">
    <citation type="submission" date="2025-09" db="UniProtKB">
        <authorList>
            <consortium name="Ensembl"/>
        </authorList>
    </citation>
    <scope>IDENTIFICATION</scope>
</reference>
<dbReference type="PANTHER" id="PTHR16515:SF49">
    <property type="entry name" value="GASTRULA ZINC FINGER PROTEIN XLCGF49.1-LIKE-RELATED"/>
    <property type="match status" value="1"/>
</dbReference>
<dbReference type="InterPro" id="IPR013087">
    <property type="entry name" value="Znf_C2H2_type"/>
</dbReference>
<dbReference type="FunFam" id="3.30.160.60:FF:000624">
    <property type="entry name" value="zinc finger protein 697"/>
    <property type="match status" value="1"/>
</dbReference>
<evidence type="ECO:0000256" key="1">
    <source>
        <dbReference type="ARBA" id="ARBA00004123"/>
    </source>
</evidence>
<dbReference type="FunFam" id="3.30.160.60:FF:001289">
    <property type="entry name" value="Zinc finger protein 574"/>
    <property type="match status" value="1"/>
</dbReference>
<protein>
    <recommendedName>
        <fullName evidence="12">C2H2-type domain-containing protein</fullName>
    </recommendedName>
</protein>
<feature type="compositionally biased region" description="Low complexity" evidence="11">
    <location>
        <begin position="129"/>
        <end position="139"/>
    </location>
</feature>
<feature type="domain" description="C2H2-type" evidence="12">
    <location>
        <begin position="265"/>
        <end position="292"/>
    </location>
</feature>
<comment type="subcellular location">
    <subcellularLocation>
        <location evidence="1">Nucleus</location>
    </subcellularLocation>
</comment>
<evidence type="ECO:0000313" key="14">
    <source>
        <dbReference type="Proteomes" id="UP000264820"/>
    </source>
</evidence>